<protein>
    <recommendedName>
        <fullName evidence="4">ABC transporter permease</fullName>
    </recommendedName>
</protein>
<dbReference type="EMBL" id="JAFKCT010000010">
    <property type="protein sequence ID" value="MBN7813182.1"/>
    <property type="molecule type" value="Genomic_DNA"/>
</dbReference>
<accession>A0ABS3C880</accession>
<proteinExistence type="predicted"/>
<evidence type="ECO:0000313" key="3">
    <source>
        <dbReference type="Proteomes" id="UP000664317"/>
    </source>
</evidence>
<dbReference type="Proteomes" id="UP000664317">
    <property type="component" value="Unassembled WGS sequence"/>
</dbReference>
<dbReference type="RefSeq" id="WP_206579956.1">
    <property type="nucleotide sequence ID" value="NZ_JAFKCT010000010.1"/>
</dbReference>
<gene>
    <name evidence="2" type="ORF">J0A68_19660</name>
</gene>
<keyword evidence="1" id="KW-0472">Membrane</keyword>
<keyword evidence="1" id="KW-0812">Transmembrane</keyword>
<organism evidence="2 3">
    <name type="scientific">Algoriphagus oliviformis</name>
    <dbReference type="NCBI Taxonomy" id="2811231"/>
    <lineage>
        <taxon>Bacteria</taxon>
        <taxon>Pseudomonadati</taxon>
        <taxon>Bacteroidota</taxon>
        <taxon>Cytophagia</taxon>
        <taxon>Cytophagales</taxon>
        <taxon>Cyclobacteriaceae</taxon>
        <taxon>Algoriphagus</taxon>
    </lineage>
</organism>
<sequence>MKLLFQSLSNWGNILLLFSLFLLFNALLGSFLSKEHALDLMFAYSAEDAYAAPGQLSAEQLSAYEFGI</sequence>
<evidence type="ECO:0008006" key="4">
    <source>
        <dbReference type="Google" id="ProtNLM"/>
    </source>
</evidence>
<evidence type="ECO:0000313" key="2">
    <source>
        <dbReference type="EMBL" id="MBN7813182.1"/>
    </source>
</evidence>
<comment type="caution">
    <text evidence="2">The sequence shown here is derived from an EMBL/GenBank/DDBJ whole genome shotgun (WGS) entry which is preliminary data.</text>
</comment>
<feature type="transmembrane region" description="Helical" evidence="1">
    <location>
        <begin position="12"/>
        <end position="32"/>
    </location>
</feature>
<reference evidence="2 3" key="1">
    <citation type="submission" date="2021-03" db="EMBL/GenBank/DDBJ databases">
        <title>novel species isolated from a fishpond in China.</title>
        <authorList>
            <person name="Lu H."/>
            <person name="Cai Z."/>
        </authorList>
    </citation>
    <scope>NUCLEOTIDE SEQUENCE [LARGE SCALE GENOMIC DNA]</scope>
    <source>
        <strain evidence="2 3">H41</strain>
    </source>
</reference>
<evidence type="ECO:0000256" key="1">
    <source>
        <dbReference type="SAM" id="Phobius"/>
    </source>
</evidence>
<keyword evidence="1" id="KW-1133">Transmembrane helix</keyword>
<keyword evidence="3" id="KW-1185">Reference proteome</keyword>
<name>A0ABS3C880_9BACT</name>